<gene>
    <name evidence="5 8" type="primary">rpsI</name>
    <name evidence="8" type="ORF">Mal48_22240</name>
</gene>
<dbReference type="Pfam" id="PF00380">
    <property type="entry name" value="Ribosomal_S9"/>
    <property type="match status" value="1"/>
</dbReference>
<keyword evidence="9" id="KW-1185">Reference proteome</keyword>
<dbReference type="Proteomes" id="UP000315724">
    <property type="component" value="Chromosome"/>
</dbReference>
<evidence type="ECO:0000313" key="9">
    <source>
        <dbReference type="Proteomes" id="UP000315724"/>
    </source>
</evidence>
<comment type="similarity">
    <text evidence="1 5 6">Belongs to the universal ribosomal protein uS9 family.</text>
</comment>
<dbReference type="KEGG" id="tpol:Mal48_22240"/>
<dbReference type="InterPro" id="IPR023035">
    <property type="entry name" value="Ribosomal_uS9_bac/plastid"/>
</dbReference>
<evidence type="ECO:0000256" key="2">
    <source>
        <dbReference type="ARBA" id="ARBA00022980"/>
    </source>
</evidence>
<evidence type="ECO:0000256" key="7">
    <source>
        <dbReference type="SAM" id="MobiDB-lite"/>
    </source>
</evidence>
<dbReference type="GO" id="GO:0005737">
    <property type="term" value="C:cytoplasm"/>
    <property type="evidence" value="ECO:0007669"/>
    <property type="project" value="UniProtKB-ARBA"/>
</dbReference>
<dbReference type="GO" id="GO:0003735">
    <property type="term" value="F:structural constituent of ribosome"/>
    <property type="evidence" value="ECO:0007669"/>
    <property type="project" value="InterPro"/>
</dbReference>
<evidence type="ECO:0000256" key="3">
    <source>
        <dbReference type="ARBA" id="ARBA00023274"/>
    </source>
</evidence>
<keyword evidence="2 5" id="KW-0689">Ribosomal protein</keyword>
<dbReference type="GO" id="GO:0003723">
    <property type="term" value="F:RNA binding"/>
    <property type="evidence" value="ECO:0007669"/>
    <property type="project" value="TreeGrafter"/>
</dbReference>
<dbReference type="InterPro" id="IPR014721">
    <property type="entry name" value="Ribsml_uS5_D2-typ_fold_subgr"/>
</dbReference>
<dbReference type="EMBL" id="CP036267">
    <property type="protein sequence ID" value="QDT32973.1"/>
    <property type="molecule type" value="Genomic_DNA"/>
</dbReference>
<proteinExistence type="inferred from homology"/>
<dbReference type="FunFam" id="3.30.230.10:FF:000001">
    <property type="entry name" value="30S ribosomal protein S9"/>
    <property type="match status" value="1"/>
</dbReference>
<dbReference type="GO" id="GO:0015935">
    <property type="term" value="C:small ribosomal subunit"/>
    <property type="evidence" value="ECO:0007669"/>
    <property type="project" value="TreeGrafter"/>
</dbReference>
<feature type="region of interest" description="Disordered" evidence="7">
    <location>
        <begin position="1"/>
        <end position="47"/>
    </location>
</feature>
<keyword evidence="3 5" id="KW-0687">Ribonucleoprotein</keyword>
<feature type="compositionally biased region" description="Low complexity" evidence="7">
    <location>
        <begin position="18"/>
        <end position="47"/>
    </location>
</feature>
<dbReference type="RefSeq" id="WP_145198634.1">
    <property type="nucleotide sequence ID" value="NZ_CP036267.1"/>
</dbReference>
<dbReference type="AlphaFoldDB" id="A0A517QMW6"/>
<evidence type="ECO:0000313" key="8">
    <source>
        <dbReference type="EMBL" id="QDT32973.1"/>
    </source>
</evidence>
<dbReference type="OrthoDB" id="9803965at2"/>
<protein>
    <recommendedName>
        <fullName evidence="4 5">Small ribosomal subunit protein uS9</fullName>
    </recommendedName>
</protein>
<dbReference type="InterPro" id="IPR000754">
    <property type="entry name" value="Ribosomal_uS9"/>
</dbReference>
<dbReference type="PROSITE" id="PS00360">
    <property type="entry name" value="RIBOSOMAL_S9"/>
    <property type="match status" value="1"/>
</dbReference>
<accession>A0A517QMW6</accession>
<evidence type="ECO:0000256" key="4">
    <source>
        <dbReference type="ARBA" id="ARBA00035259"/>
    </source>
</evidence>
<name>A0A517QMW6_9PLAN</name>
<dbReference type="GO" id="GO:0006412">
    <property type="term" value="P:translation"/>
    <property type="evidence" value="ECO:0007669"/>
    <property type="project" value="UniProtKB-UniRule"/>
</dbReference>
<evidence type="ECO:0000256" key="5">
    <source>
        <dbReference type="HAMAP-Rule" id="MF_00532"/>
    </source>
</evidence>
<dbReference type="PANTHER" id="PTHR21569">
    <property type="entry name" value="RIBOSOMAL PROTEIN S9"/>
    <property type="match status" value="1"/>
</dbReference>
<dbReference type="SUPFAM" id="SSF54211">
    <property type="entry name" value="Ribosomal protein S5 domain 2-like"/>
    <property type="match status" value="1"/>
</dbReference>
<dbReference type="NCBIfam" id="NF001099">
    <property type="entry name" value="PRK00132.1"/>
    <property type="match status" value="1"/>
</dbReference>
<dbReference type="HAMAP" id="MF_00532_B">
    <property type="entry name" value="Ribosomal_uS9_B"/>
    <property type="match status" value="1"/>
</dbReference>
<organism evidence="8 9">
    <name type="scientific">Thalassoglobus polymorphus</name>
    <dbReference type="NCBI Taxonomy" id="2527994"/>
    <lineage>
        <taxon>Bacteria</taxon>
        <taxon>Pseudomonadati</taxon>
        <taxon>Planctomycetota</taxon>
        <taxon>Planctomycetia</taxon>
        <taxon>Planctomycetales</taxon>
        <taxon>Planctomycetaceae</taxon>
        <taxon>Thalassoglobus</taxon>
    </lineage>
</organism>
<evidence type="ECO:0000256" key="6">
    <source>
        <dbReference type="RuleBase" id="RU003815"/>
    </source>
</evidence>
<dbReference type="Gene3D" id="3.30.230.10">
    <property type="match status" value="1"/>
</dbReference>
<sequence>MSTDSSNPELPQDDAAPEKPAAPEATIQEPEVPEVAAPAEPEVPAVEATEPTIASGLEIGSEAGEAVSEAEPIVNRNPVIRGKIDRYGVAWGTGRRKTAVARVRLKDGDGKVVINGRTLEEYFPILRDQKLIFAPLEAVDLKGKVDIIVNVKGGGPTGQTGAVVLGIARAIQVKSPELHPSLSSGGFLTRDSRMVERKKYGYKKARKSFQFSKR</sequence>
<dbReference type="InterPro" id="IPR020574">
    <property type="entry name" value="Ribosomal_uS9_CS"/>
</dbReference>
<dbReference type="InterPro" id="IPR020568">
    <property type="entry name" value="Ribosomal_Su5_D2-typ_SF"/>
</dbReference>
<reference evidence="8 9" key="1">
    <citation type="submission" date="2019-02" db="EMBL/GenBank/DDBJ databases">
        <title>Deep-cultivation of Planctomycetes and their phenomic and genomic characterization uncovers novel biology.</title>
        <authorList>
            <person name="Wiegand S."/>
            <person name="Jogler M."/>
            <person name="Boedeker C."/>
            <person name="Pinto D."/>
            <person name="Vollmers J."/>
            <person name="Rivas-Marin E."/>
            <person name="Kohn T."/>
            <person name="Peeters S.H."/>
            <person name="Heuer A."/>
            <person name="Rast P."/>
            <person name="Oberbeckmann S."/>
            <person name="Bunk B."/>
            <person name="Jeske O."/>
            <person name="Meyerdierks A."/>
            <person name="Storesund J.E."/>
            <person name="Kallscheuer N."/>
            <person name="Luecker S."/>
            <person name="Lage O.M."/>
            <person name="Pohl T."/>
            <person name="Merkel B.J."/>
            <person name="Hornburger P."/>
            <person name="Mueller R.-W."/>
            <person name="Bruemmer F."/>
            <person name="Labrenz M."/>
            <person name="Spormann A.M."/>
            <person name="Op den Camp H."/>
            <person name="Overmann J."/>
            <person name="Amann R."/>
            <person name="Jetten M.S.M."/>
            <person name="Mascher T."/>
            <person name="Medema M.H."/>
            <person name="Devos D.P."/>
            <person name="Kaster A.-K."/>
            <person name="Ovreas L."/>
            <person name="Rohde M."/>
            <person name="Galperin M.Y."/>
            <person name="Jogler C."/>
        </authorList>
    </citation>
    <scope>NUCLEOTIDE SEQUENCE [LARGE SCALE GENOMIC DNA]</scope>
    <source>
        <strain evidence="8 9">Mal48</strain>
    </source>
</reference>
<evidence type="ECO:0000256" key="1">
    <source>
        <dbReference type="ARBA" id="ARBA00005251"/>
    </source>
</evidence>
<dbReference type="PANTHER" id="PTHR21569:SF1">
    <property type="entry name" value="SMALL RIBOSOMAL SUBUNIT PROTEIN US9M"/>
    <property type="match status" value="1"/>
</dbReference>